<evidence type="ECO:0008006" key="3">
    <source>
        <dbReference type="Google" id="ProtNLM"/>
    </source>
</evidence>
<feature type="transmembrane region" description="Helical" evidence="1">
    <location>
        <begin position="75"/>
        <end position="96"/>
    </location>
</feature>
<dbReference type="Pfam" id="PF07332">
    <property type="entry name" value="Phage_holin_3_6"/>
    <property type="match status" value="1"/>
</dbReference>
<reference evidence="2" key="1">
    <citation type="submission" date="2019-03" db="EMBL/GenBank/DDBJ databases">
        <title>Single cell metagenomics reveals metabolic interactions within the superorganism composed of flagellate Streblomastix strix and complex community of Bacteroidetes bacteria on its surface.</title>
        <authorList>
            <person name="Treitli S.C."/>
            <person name="Kolisko M."/>
            <person name="Husnik F."/>
            <person name="Keeling P."/>
            <person name="Hampl V."/>
        </authorList>
    </citation>
    <scope>NUCLEOTIDE SEQUENCE</scope>
    <source>
        <strain evidence="2">STM</strain>
    </source>
</reference>
<dbReference type="AlphaFoldDB" id="A0A5J4T1G7"/>
<keyword evidence="1" id="KW-1133">Transmembrane helix</keyword>
<gene>
    <name evidence="2" type="ORF">EZS27_000705</name>
</gene>
<sequence length="128" mass="14589">MENQHLGTLLSALKMDAKELLATKLEWLRLDMLEKTSATGSILIYSLIILNIVFFALLFAFLAFGLWIGDLVHNLAGGFAIVTLFYILLLFVLVICRKSVFRTFQNWFLKALYSDLKDSDESPLNQKI</sequence>
<organism evidence="2">
    <name type="scientific">termite gut metagenome</name>
    <dbReference type="NCBI Taxonomy" id="433724"/>
    <lineage>
        <taxon>unclassified sequences</taxon>
        <taxon>metagenomes</taxon>
        <taxon>organismal metagenomes</taxon>
    </lineage>
</organism>
<protein>
    <recommendedName>
        <fullName evidence="3">Phage holin family protein</fullName>
    </recommendedName>
</protein>
<comment type="caution">
    <text evidence="2">The sequence shown here is derived from an EMBL/GenBank/DDBJ whole genome shotgun (WGS) entry which is preliminary data.</text>
</comment>
<dbReference type="EMBL" id="SNRY01000007">
    <property type="protein sequence ID" value="KAA6351908.1"/>
    <property type="molecule type" value="Genomic_DNA"/>
</dbReference>
<feature type="transmembrane region" description="Helical" evidence="1">
    <location>
        <begin position="42"/>
        <end position="69"/>
    </location>
</feature>
<dbReference type="InterPro" id="IPR009937">
    <property type="entry name" value="Phage_holin_3_6"/>
</dbReference>
<keyword evidence="1" id="KW-0812">Transmembrane</keyword>
<proteinExistence type="predicted"/>
<name>A0A5J4T1G7_9ZZZZ</name>
<keyword evidence="1" id="KW-0472">Membrane</keyword>
<evidence type="ECO:0000313" key="2">
    <source>
        <dbReference type="EMBL" id="KAA6351908.1"/>
    </source>
</evidence>
<evidence type="ECO:0000256" key="1">
    <source>
        <dbReference type="SAM" id="Phobius"/>
    </source>
</evidence>
<accession>A0A5J4T1G7</accession>